<dbReference type="InterPro" id="IPR026341">
    <property type="entry name" value="T9SS_type_B"/>
</dbReference>
<evidence type="ECO:0000256" key="1">
    <source>
        <dbReference type="SAM" id="SignalP"/>
    </source>
</evidence>
<protein>
    <recommendedName>
        <fullName evidence="4">Gliding motility-associated C-terminal domain-containing protein</fullName>
    </recommendedName>
</protein>
<dbReference type="EMBL" id="AP023322">
    <property type="protein sequence ID" value="BCI62458.1"/>
    <property type="molecule type" value="Genomic_DNA"/>
</dbReference>
<feature type="signal peptide" evidence="1">
    <location>
        <begin position="1"/>
        <end position="19"/>
    </location>
</feature>
<dbReference type="Pfam" id="PF13585">
    <property type="entry name" value="CHU_C"/>
    <property type="match status" value="1"/>
</dbReference>
<name>A0A7G1HWA2_9BACT</name>
<reference evidence="3" key="1">
    <citation type="submission" date="2020-07" db="EMBL/GenBank/DDBJ databases">
        <title>Complete genome sequencing of Coprobacter sp. strain 2CBH44.</title>
        <authorList>
            <person name="Sakamoto M."/>
            <person name="Murakami T."/>
            <person name="Mori H."/>
        </authorList>
    </citation>
    <scope>NUCLEOTIDE SEQUENCE [LARGE SCALE GENOMIC DNA]</scope>
    <source>
        <strain evidence="3">2CBH44</strain>
    </source>
</reference>
<dbReference type="Proteomes" id="UP000594042">
    <property type="component" value="Chromosome"/>
</dbReference>
<gene>
    <name evidence="2" type="ORF">Cop2CBH44_08110</name>
</gene>
<dbReference type="RefSeq" id="WP_200755584.1">
    <property type="nucleotide sequence ID" value="NZ_AP023322.1"/>
</dbReference>
<evidence type="ECO:0008006" key="4">
    <source>
        <dbReference type="Google" id="ProtNLM"/>
    </source>
</evidence>
<organism evidence="2 3">
    <name type="scientific">Coprobacter secundus subsp. similis</name>
    <dbReference type="NCBI Taxonomy" id="2751153"/>
    <lineage>
        <taxon>Bacteria</taxon>
        <taxon>Pseudomonadati</taxon>
        <taxon>Bacteroidota</taxon>
        <taxon>Bacteroidia</taxon>
        <taxon>Bacteroidales</taxon>
        <taxon>Barnesiellaceae</taxon>
        <taxon>Coprobacter</taxon>
    </lineage>
</organism>
<dbReference type="NCBIfam" id="TIGR04131">
    <property type="entry name" value="Bac_Flav_CTERM"/>
    <property type="match status" value="1"/>
</dbReference>
<keyword evidence="3" id="KW-1185">Reference proteome</keyword>
<feature type="chain" id="PRO_5028833865" description="Gliding motility-associated C-terminal domain-containing protein" evidence="1">
    <location>
        <begin position="20"/>
        <end position="432"/>
    </location>
</feature>
<evidence type="ECO:0000313" key="2">
    <source>
        <dbReference type="EMBL" id="BCI62458.1"/>
    </source>
</evidence>
<keyword evidence="1" id="KW-0732">Signal</keyword>
<sequence>MKRVLFITLYCLVSTLICSQNVDVACGGLLGIRQGVTAATGLDAVYVVYQANDSKVDIRYLQDDGSSIIWYQIDKNGNKSIISGATSAYLSGVEGDCGYVYQQGNKTGAIWIINYLNYSLAGIGMTVERDEYDECNSVRLILNGTVEKLPYYTIAGKQMFLPEEFYITYYTLEWDKDNADFKKVQIEEKATDSNRLSVQAPTCDTEFMLTDKYLKEWGMEPSVRSEEYISVTPICGAIVEQHTRDYKNEWDREQPSDGSFGGSAPVDMTFKAYYNDVVTHSDWQFSKDKDFNVIDAHYYNADDFQYTFNQEGTTYVRLMVSTGTCQDSTEVYTITVGESRLEAPNIFSPGTTPGVNDEWKVAYKSIVSFKCWIFNRWGVQMFHFEDPAIGWDGKYKGKWVDPGVYFYVIEAKGADGKSHNLKGHINIIRSKN</sequence>
<proteinExistence type="predicted"/>
<dbReference type="AlphaFoldDB" id="A0A7G1HWA2"/>
<evidence type="ECO:0000313" key="3">
    <source>
        <dbReference type="Proteomes" id="UP000594042"/>
    </source>
</evidence>
<accession>A0A7G1HWA2</accession>
<dbReference type="KEGG" id="copr:Cop2CBH44_08110"/>